<organism evidence="1 2">
    <name type="scientific">Gossypium australe</name>
    <dbReference type="NCBI Taxonomy" id="47621"/>
    <lineage>
        <taxon>Eukaryota</taxon>
        <taxon>Viridiplantae</taxon>
        <taxon>Streptophyta</taxon>
        <taxon>Embryophyta</taxon>
        <taxon>Tracheophyta</taxon>
        <taxon>Spermatophyta</taxon>
        <taxon>Magnoliopsida</taxon>
        <taxon>eudicotyledons</taxon>
        <taxon>Gunneridae</taxon>
        <taxon>Pentapetalae</taxon>
        <taxon>rosids</taxon>
        <taxon>malvids</taxon>
        <taxon>Malvales</taxon>
        <taxon>Malvaceae</taxon>
        <taxon>Malvoideae</taxon>
        <taxon>Gossypium</taxon>
    </lineage>
</organism>
<dbReference type="Proteomes" id="UP000325315">
    <property type="component" value="Unassembled WGS sequence"/>
</dbReference>
<evidence type="ECO:0000313" key="2">
    <source>
        <dbReference type="Proteomes" id="UP000325315"/>
    </source>
</evidence>
<dbReference type="InterPro" id="IPR012337">
    <property type="entry name" value="RNaseH-like_sf"/>
</dbReference>
<keyword evidence="2" id="KW-1185">Reference proteome</keyword>
<dbReference type="PANTHER" id="PTHR45835:SF99">
    <property type="entry name" value="CHROMO DOMAIN-CONTAINING PROTEIN-RELATED"/>
    <property type="match status" value="1"/>
</dbReference>
<protein>
    <submittedName>
        <fullName evidence="1">Retrotransposable element Tf2</fullName>
    </submittedName>
</protein>
<dbReference type="SUPFAM" id="SSF53098">
    <property type="entry name" value="Ribonuclease H-like"/>
    <property type="match status" value="1"/>
</dbReference>
<dbReference type="Gene3D" id="3.30.420.10">
    <property type="entry name" value="Ribonuclease H-like superfamily/Ribonuclease H"/>
    <property type="match status" value="1"/>
</dbReference>
<proteinExistence type="predicted"/>
<name>A0A5B6X2P2_9ROSI</name>
<accession>A0A5B6X2P2</accession>
<dbReference type="AlphaFoldDB" id="A0A5B6X2P2"/>
<dbReference type="InterPro" id="IPR036397">
    <property type="entry name" value="RNaseH_sf"/>
</dbReference>
<dbReference type="GO" id="GO:0003676">
    <property type="term" value="F:nucleic acid binding"/>
    <property type="evidence" value="ECO:0007669"/>
    <property type="project" value="InterPro"/>
</dbReference>
<dbReference type="EMBL" id="SMMG02000001">
    <property type="protein sequence ID" value="KAA3488430.1"/>
    <property type="molecule type" value="Genomic_DNA"/>
</dbReference>
<dbReference type="PANTHER" id="PTHR45835">
    <property type="entry name" value="YALI0A06105P"/>
    <property type="match status" value="1"/>
</dbReference>
<evidence type="ECO:0000313" key="1">
    <source>
        <dbReference type="EMBL" id="KAA3488430.1"/>
    </source>
</evidence>
<comment type="caution">
    <text evidence="1">The sequence shown here is derived from an EMBL/GenBank/DDBJ whole genome shotgun (WGS) entry which is preliminary data.</text>
</comment>
<reference evidence="2" key="1">
    <citation type="journal article" date="2019" name="Plant Biotechnol. J.">
        <title>Genome sequencing of the Australian wild diploid species Gossypium australe highlights disease resistance and delayed gland morphogenesis.</title>
        <authorList>
            <person name="Cai Y."/>
            <person name="Cai X."/>
            <person name="Wang Q."/>
            <person name="Wang P."/>
            <person name="Zhang Y."/>
            <person name="Cai C."/>
            <person name="Xu Y."/>
            <person name="Wang K."/>
            <person name="Zhou Z."/>
            <person name="Wang C."/>
            <person name="Geng S."/>
            <person name="Li B."/>
            <person name="Dong Q."/>
            <person name="Hou Y."/>
            <person name="Wang H."/>
            <person name="Ai P."/>
            <person name="Liu Z."/>
            <person name="Yi F."/>
            <person name="Sun M."/>
            <person name="An G."/>
            <person name="Cheng J."/>
            <person name="Zhang Y."/>
            <person name="Shi Q."/>
            <person name="Xie Y."/>
            <person name="Shi X."/>
            <person name="Chang Y."/>
            <person name="Huang F."/>
            <person name="Chen Y."/>
            <person name="Hong S."/>
            <person name="Mi L."/>
            <person name="Sun Q."/>
            <person name="Zhang L."/>
            <person name="Zhou B."/>
            <person name="Peng R."/>
            <person name="Zhang X."/>
            <person name="Liu F."/>
        </authorList>
    </citation>
    <scope>NUCLEOTIDE SEQUENCE [LARGE SCALE GENOMIC DNA]</scope>
    <source>
        <strain evidence="2">cv. PA1801</strain>
    </source>
</reference>
<dbReference type="OrthoDB" id="1623338at2759"/>
<sequence length="234" mass="27364">MDFITGLPITPKKKYAMWVIVDRLTKLAHFISVCVDYALDKLAELYIAEVVRLHGVSISIISDRDPRFTSRYWKKLQEALVEYTNGTIRSIYGHKCRTPLHWTELSEKKIHGVDLVRETEEKVKVIRDSLKAASDRQKSYANLKRKEIEFQYHSNPTHVIPPTEIEIRPDMTYEEEPINILAHEVKQLRNKSIALVKVLCQKHGVEEAMWEPEEPMKEQYPNLFTDKIFGDENL</sequence>
<gene>
    <name evidence="1" type="ORF">EPI10_032184</name>
</gene>